<sequence length="148" mass="16437">MEKALKAIYNKDKIPYDNNEFPRYCVIFDLENRKVCLAFLSTPCISSITNSYTIYDDCSHCGCVTDGDTSERSDSYGSPSGNSIKGDCTIAIAELLHQSDKHTSTFTDAPYTTPGGRSLTMPIETHIFLFHRVKGNDGKYSFVPKDGL</sequence>
<gene>
    <name evidence="1" type="ORF">LCMAC101_05440</name>
</gene>
<name>A0A481YSC0_9VIRU</name>
<organism evidence="1">
    <name type="scientific">Marseillevirus LCMAC101</name>
    <dbReference type="NCBI Taxonomy" id="2506602"/>
    <lineage>
        <taxon>Viruses</taxon>
        <taxon>Varidnaviria</taxon>
        <taxon>Bamfordvirae</taxon>
        <taxon>Nucleocytoviricota</taxon>
        <taxon>Megaviricetes</taxon>
        <taxon>Pimascovirales</taxon>
        <taxon>Pimascovirales incertae sedis</taxon>
        <taxon>Marseilleviridae</taxon>
    </lineage>
</organism>
<evidence type="ECO:0000313" key="1">
    <source>
        <dbReference type="EMBL" id="QBK85949.1"/>
    </source>
</evidence>
<proteinExistence type="predicted"/>
<accession>A0A481YSC0</accession>
<dbReference type="EMBL" id="MK500328">
    <property type="protein sequence ID" value="QBK85949.1"/>
    <property type="molecule type" value="Genomic_DNA"/>
</dbReference>
<protein>
    <submittedName>
        <fullName evidence="1">Uncharacterized protein</fullName>
    </submittedName>
</protein>
<reference evidence="1" key="1">
    <citation type="journal article" date="2019" name="MBio">
        <title>Virus Genomes from Deep Sea Sediments Expand the Ocean Megavirome and Support Independent Origins of Viral Gigantism.</title>
        <authorList>
            <person name="Backstrom D."/>
            <person name="Yutin N."/>
            <person name="Jorgensen S.L."/>
            <person name="Dharamshi J."/>
            <person name="Homa F."/>
            <person name="Zaremba-Niedwiedzka K."/>
            <person name="Spang A."/>
            <person name="Wolf Y.I."/>
            <person name="Koonin E.V."/>
            <person name="Ettema T.J."/>
        </authorList>
    </citation>
    <scope>NUCLEOTIDE SEQUENCE</scope>
</reference>